<name>A0AA37XCB2_9MICO</name>
<comment type="caution">
    <text evidence="3">The sequence shown here is derived from an EMBL/GenBank/DDBJ whole genome shotgun (WGS) entry which is preliminary data.</text>
</comment>
<dbReference type="EMBL" id="BSUL01000001">
    <property type="protein sequence ID" value="GMA29593.1"/>
    <property type="molecule type" value="Genomic_DNA"/>
</dbReference>
<organism evidence="3 4">
    <name type="scientific">Arenivirga flava</name>
    <dbReference type="NCBI Taxonomy" id="1930060"/>
    <lineage>
        <taxon>Bacteria</taxon>
        <taxon>Bacillati</taxon>
        <taxon>Actinomycetota</taxon>
        <taxon>Actinomycetes</taxon>
        <taxon>Micrococcales</taxon>
        <taxon>Microbacteriaceae</taxon>
        <taxon>Arenivirga</taxon>
    </lineage>
</organism>
<evidence type="ECO:0000313" key="4">
    <source>
        <dbReference type="Proteomes" id="UP001157160"/>
    </source>
</evidence>
<dbReference type="PANTHER" id="PTHR43808:SF8">
    <property type="entry name" value="PEPTIDASE M20 DIMERISATION DOMAIN-CONTAINING PROTEIN"/>
    <property type="match status" value="1"/>
</dbReference>
<dbReference type="InterPro" id="IPR001261">
    <property type="entry name" value="ArgE/DapE_CS"/>
</dbReference>
<evidence type="ECO:0000256" key="2">
    <source>
        <dbReference type="ARBA" id="ARBA00022833"/>
    </source>
</evidence>
<evidence type="ECO:0000313" key="3">
    <source>
        <dbReference type="EMBL" id="GMA29593.1"/>
    </source>
</evidence>
<dbReference type="InterPro" id="IPR002933">
    <property type="entry name" value="Peptidase_M20"/>
</dbReference>
<proteinExistence type="predicted"/>
<gene>
    <name evidence="3" type="ORF">GCM10025874_28460</name>
</gene>
<keyword evidence="2" id="KW-0862">Zinc</keyword>
<dbReference type="Pfam" id="PF01546">
    <property type="entry name" value="Peptidase_M20"/>
    <property type="match status" value="1"/>
</dbReference>
<dbReference type="SUPFAM" id="SSF53187">
    <property type="entry name" value="Zn-dependent exopeptidases"/>
    <property type="match status" value="1"/>
</dbReference>
<dbReference type="Gene3D" id="3.40.630.10">
    <property type="entry name" value="Zn peptidases"/>
    <property type="match status" value="1"/>
</dbReference>
<dbReference type="InterPro" id="IPR050072">
    <property type="entry name" value="Peptidase_M20A"/>
</dbReference>
<dbReference type="RefSeq" id="WP_348520024.1">
    <property type="nucleotide sequence ID" value="NZ_BSUL01000001.1"/>
</dbReference>
<dbReference type="AlphaFoldDB" id="A0AA37XCB2"/>
<dbReference type="PROSITE" id="PS00758">
    <property type="entry name" value="ARGE_DAPE_CPG2_1"/>
    <property type="match status" value="1"/>
</dbReference>
<dbReference type="Proteomes" id="UP001157160">
    <property type="component" value="Unassembled WGS sequence"/>
</dbReference>
<sequence>MTVHPIGAEPADDDLPEVVRLARALIRIDTSNFGRRAEPERPAADLVEAELAAVGITAQRFEREPGRTNLVARWRGKDPALPALLLHAHLDVVPADPHAWTHPPFAGRIEDGMLWGRGAVDMKDFAAMIVAAVRRLVGEGFQPDRDIVLAFLADEEAGSDLGSVWLVEEHPEVFAGVDTALGEGGGYSIDIAGGRAYFMNTGEKGVLTLELTARGTAGHGSLPAIDNPNLRIARAVTAVGGSSGRSS</sequence>
<evidence type="ECO:0008006" key="5">
    <source>
        <dbReference type="Google" id="ProtNLM"/>
    </source>
</evidence>
<keyword evidence="4" id="KW-1185">Reference proteome</keyword>
<keyword evidence="1" id="KW-0378">Hydrolase</keyword>
<dbReference type="GO" id="GO:0016787">
    <property type="term" value="F:hydrolase activity"/>
    <property type="evidence" value="ECO:0007669"/>
    <property type="project" value="UniProtKB-KW"/>
</dbReference>
<reference evidence="3 4" key="1">
    <citation type="journal article" date="2014" name="Int. J. Syst. Evol. Microbiol.">
        <title>Complete genome sequence of Corynebacterium casei LMG S-19264T (=DSM 44701T), isolated from a smear-ripened cheese.</title>
        <authorList>
            <consortium name="US DOE Joint Genome Institute (JGI-PGF)"/>
            <person name="Walter F."/>
            <person name="Albersmeier A."/>
            <person name="Kalinowski J."/>
            <person name="Ruckert C."/>
        </authorList>
    </citation>
    <scope>NUCLEOTIDE SEQUENCE [LARGE SCALE GENOMIC DNA]</scope>
    <source>
        <strain evidence="3 4">NBRC 112289</strain>
    </source>
</reference>
<evidence type="ECO:0000256" key="1">
    <source>
        <dbReference type="ARBA" id="ARBA00022801"/>
    </source>
</evidence>
<accession>A0AA37XCB2</accession>
<dbReference type="PANTHER" id="PTHR43808">
    <property type="entry name" value="ACETYLORNITHINE DEACETYLASE"/>
    <property type="match status" value="1"/>
</dbReference>
<protein>
    <recommendedName>
        <fullName evidence="5">M20/M25/M40 family metallo-hydrolase</fullName>
    </recommendedName>
</protein>